<proteinExistence type="predicted"/>
<keyword evidence="2" id="KW-1185">Reference proteome</keyword>
<protein>
    <submittedName>
        <fullName evidence="1">Uncharacterized protein</fullName>
    </submittedName>
</protein>
<accession>A0A4D6LDW8</accession>
<gene>
    <name evidence="1" type="ORF">DEO72_LG3g1233</name>
</gene>
<dbReference type="AlphaFoldDB" id="A0A4D6LDW8"/>
<name>A0A4D6LDW8_VIGUN</name>
<dbReference type="EMBL" id="CP039347">
    <property type="protein sequence ID" value="QCD86708.1"/>
    <property type="molecule type" value="Genomic_DNA"/>
</dbReference>
<organism evidence="1 2">
    <name type="scientific">Vigna unguiculata</name>
    <name type="common">Cowpea</name>
    <dbReference type="NCBI Taxonomy" id="3917"/>
    <lineage>
        <taxon>Eukaryota</taxon>
        <taxon>Viridiplantae</taxon>
        <taxon>Streptophyta</taxon>
        <taxon>Embryophyta</taxon>
        <taxon>Tracheophyta</taxon>
        <taxon>Spermatophyta</taxon>
        <taxon>Magnoliopsida</taxon>
        <taxon>eudicotyledons</taxon>
        <taxon>Gunneridae</taxon>
        <taxon>Pentapetalae</taxon>
        <taxon>rosids</taxon>
        <taxon>fabids</taxon>
        <taxon>Fabales</taxon>
        <taxon>Fabaceae</taxon>
        <taxon>Papilionoideae</taxon>
        <taxon>50 kb inversion clade</taxon>
        <taxon>NPAAA clade</taxon>
        <taxon>indigoferoid/millettioid clade</taxon>
        <taxon>Phaseoleae</taxon>
        <taxon>Vigna</taxon>
    </lineage>
</organism>
<sequence length="63" mass="6994">MDNSMIAWLSLSVAMRNLPRPPSGTCPVARRHAPYRPTVSGFVTWWNTLCPKATRCRNVPGAP</sequence>
<reference evidence="1 2" key="1">
    <citation type="submission" date="2019-04" db="EMBL/GenBank/DDBJ databases">
        <title>An improved genome assembly and genetic linkage map for asparagus bean, Vigna unguiculata ssp. sesquipedialis.</title>
        <authorList>
            <person name="Xia Q."/>
            <person name="Zhang R."/>
            <person name="Dong Y."/>
        </authorList>
    </citation>
    <scope>NUCLEOTIDE SEQUENCE [LARGE SCALE GENOMIC DNA]</scope>
    <source>
        <tissue evidence="1">Leaf</tissue>
    </source>
</reference>
<dbReference type="Proteomes" id="UP000501690">
    <property type="component" value="Linkage Group LG3"/>
</dbReference>
<evidence type="ECO:0000313" key="2">
    <source>
        <dbReference type="Proteomes" id="UP000501690"/>
    </source>
</evidence>
<evidence type="ECO:0000313" key="1">
    <source>
        <dbReference type="EMBL" id="QCD86708.1"/>
    </source>
</evidence>